<evidence type="ECO:0000259" key="6">
    <source>
        <dbReference type="PROSITE" id="PS50067"/>
    </source>
</evidence>
<gene>
    <name evidence="7" type="ORF">LIER_23204</name>
</gene>
<dbReference type="GO" id="GO:0007018">
    <property type="term" value="P:microtubule-based movement"/>
    <property type="evidence" value="ECO:0007669"/>
    <property type="project" value="InterPro"/>
</dbReference>
<dbReference type="EMBL" id="BAABME010006491">
    <property type="protein sequence ID" value="GAA0168498.1"/>
    <property type="molecule type" value="Genomic_DNA"/>
</dbReference>
<accession>A0AAV3R0T2</accession>
<dbReference type="GO" id="GO:0005524">
    <property type="term" value="F:ATP binding"/>
    <property type="evidence" value="ECO:0007669"/>
    <property type="project" value="UniProtKB-UniRule"/>
</dbReference>
<dbReference type="PANTHER" id="PTHR47972">
    <property type="entry name" value="KINESIN-LIKE PROTEIN KLP-3"/>
    <property type="match status" value="1"/>
</dbReference>
<evidence type="ECO:0000256" key="2">
    <source>
        <dbReference type="ARBA" id="ARBA00023175"/>
    </source>
</evidence>
<feature type="coiled-coil region" evidence="4">
    <location>
        <begin position="165"/>
        <end position="256"/>
    </location>
</feature>
<feature type="compositionally biased region" description="Polar residues" evidence="5">
    <location>
        <begin position="824"/>
        <end position="842"/>
    </location>
</feature>
<dbReference type="PRINTS" id="PR00380">
    <property type="entry name" value="KINESINHEAVY"/>
</dbReference>
<feature type="domain" description="Kinesin motor" evidence="6">
    <location>
        <begin position="351"/>
        <end position="655"/>
    </location>
</feature>
<feature type="compositionally biased region" description="Low complexity" evidence="5">
    <location>
        <begin position="885"/>
        <end position="896"/>
    </location>
</feature>
<keyword evidence="3" id="KW-0547">Nucleotide-binding</keyword>
<feature type="compositionally biased region" description="Basic and acidic residues" evidence="5">
    <location>
        <begin position="749"/>
        <end position="762"/>
    </location>
</feature>
<dbReference type="GO" id="GO:0008017">
    <property type="term" value="F:microtubule binding"/>
    <property type="evidence" value="ECO:0007669"/>
    <property type="project" value="InterPro"/>
</dbReference>
<dbReference type="PROSITE" id="PS50067">
    <property type="entry name" value="KINESIN_MOTOR_2"/>
    <property type="match status" value="1"/>
</dbReference>
<dbReference type="InterPro" id="IPR027640">
    <property type="entry name" value="Kinesin-like_fam"/>
</dbReference>
<dbReference type="GO" id="GO:0015630">
    <property type="term" value="C:microtubule cytoskeleton"/>
    <property type="evidence" value="ECO:0007669"/>
    <property type="project" value="TreeGrafter"/>
</dbReference>
<organism evidence="7 8">
    <name type="scientific">Lithospermum erythrorhizon</name>
    <name type="common">Purple gromwell</name>
    <name type="synonym">Lithospermum officinale var. erythrorhizon</name>
    <dbReference type="NCBI Taxonomy" id="34254"/>
    <lineage>
        <taxon>Eukaryota</taxon>
        <taxon>Viridiplantae</taxon>
        <taxon>Streptophyta</taxon>
        <taxon>Embryophyta</taxon>
        <taxon>Tracheophyta</taxon>
        <taxon>Spermatophyta</taxon>
        <taxon>Magnoliopsida</taxon>
        <taxon>eudicotyledons</taxon>
        <taxon>Gunneridae</taxon>
        <taxon>Pentapetalae</taxon>
        <taxon>asterids</taxon>
        <taxon>lamiids</taxon>
        <taxon>Boraginales</taxon>
        <taxon>Boraginaceae</taxon>
        <taxon>Boraginoideae</taxon>
        <taxon>Lithospermeae</taxon>
        <taxon>Lithospermum</taxon>
    </lineage>
</organism>
<evidence type="ECO:0000256" key="5">
    <source>
        <dbReference type="SAM" id="MobiDB-lite"/>
    </source>
</evidence>
<dbReference type="PANTHER" id="PTHR47972:SF14">
    <property type="entry name" value="KINESIN-LIKE PROTEIN KIN-14J"/>
    <property type="match status" value="1"/>
</dbReference>
<feature type="binding site" evidence="3">
    <location>
        <begin position="435"/>
        <end position="442"/>
    </location>
    <ligand>
        <name>ATP</name>
        <dbReference type="ChEBI" id="CHEBI:30616"/>
    </ligand>
</feature>
<dbReference type="GO" id="GO:0003777">
    <property type="term" value="F:microtubule motor activity"/>
    <property type="evidence" value="ECO:0007669"/>
    <property type="project" value="InterPro"/>
</dbReference>
<proteinExistence type="inferred from homology"/>
<dbReference type="SUPFAM" id="SSF52540">
    <property type="entry name" value="P-loop containing nucleoside triphosphate hydrolases"/>
    <property type="match status" value="1"/>
</dbReference>
<evidence type="ECO:0000256" key="3">
    <source>
        <dbReference type="PROSITE-ProRule" id="PRU00283"/>
    </source>
</evidence>
<keyword evidence="2 3" id="KW-0505">Motor protein</keyword>
<feature type="compositionally biased region" description="Polar residues" evidence="5">
    <location>
        <begin position="734"/>
        <end position="748"/>
    </location>
</feature>
<dbReference type="InterPro" id="IPR001752">
    <property type="entry name" value="Kinesin_motor_dom"/>
</dbReference>
<dbReference type="FunFam" id="3.40.850.10:FF:000178">
    <property type="entry name" value="Kinesin-related protein3"/>
    <property type="match status" value="1"/>
</dbReference>
<dbReference type="SMART" id="SM00129">
    <property type="entry name" value="KISc"/>
    <property type="match status" value="1"/>
</dbReference>
<name>A0AAV3R0T2_LITER</name>
<evidence type="ECO:0000313" key="8">
    <source>
        <dbReference type="Proteomes" id="UP001454036"/>
    </source>
</evidence>
<evidence type="ECO:0000256" key="1">
    <source>
        <dbReference type="ARBA" id="ARBA00010899"/>
    </source>
</evidence>
<keyword evidence="4" id="KW-0175">Coiled coil</keyword>
<dbReference type="FunFam" id="3.40.850.10:FF:000111">
    <property type="entry name" value="p-loop nucleoside triphosphate hydrolase superfamily protein with CH (Calponin Homology) domain"/>
    <property type="match status" value="1"/>
</dbReference>
<dbReference type="Pfam" id="PF00225">
    <property type="entry name" value="Kinesin"/>
    <property type="match status" value="1"/>
</dbReference>
<dbReference type="Proteomes" id="UP001454036">
    <property type="component" value="Unassembled WGS sequence"/>
</dbReference>
<evidence type="ECO:0000313" key="7">
    <source>
        <dbReference type="EMBL" id="GAA0168498.1"/>
    </source>
</evidence>
<comment type="caution">
    <text evidence="7">The sequence shown here is derived from an EMBL/GenBank/DDBJ whole genome shotgun (WGS) entry which is preliminary data.</text>
</comment>
<comment type="similarity">
    <text evidence="1">Belongs to the TRAFAC class myosin-kinesin ATPase superfamily. Kinesin family. KIN-14 subfamily.</text>
</comment>
<feature type="region of interest" description="Disordered" evidence="5">
    <location>
        <begin position="704"/>
        <end position="762"/>
    </location>
</feature>
<dbReference type="AlphaFoldDB" id="A0AAV3R0T2"/>
<feature type="compositionally biased region" description="Polar residues" evidence="5">
    <location>
        <begin position="897"/>
        <end position="909"/>
    </location>
</feature>
<dbReference type="InterPro" id="IPR027417">
    <property type="entry name" value="P-loop_NTPase"/>
</dbReference>
<keyword evidence="8" id="KW-1185">Reference proteome</keyword>
<protein>
    <submittedName>
        <fullName evidence="7">Microtubule binding motor protein</fullName>
    </submittedName>
</protein>
<keyword evidence="3" id="KW-0067">ATP-binding</keyword>
<feature type="region of interest" description="Disordered" evidence="5">
    <location>
        <begin position="801"/>
        <end position="909"/>
    </location>
</feature>
<dbReference type="Gene3D" id="3.40.850.10">
    <property type="entry name" value="Kinesin motor domain"/>
    <property type="match status" value="2"/>
</dbReference>
<evidence type="ECO:0000256" key="4">
    <source>
        <dbReference type="SAM" id="Coils"/>
    </source>
</evidence>
<reference evidence="7 8" key="1">
    <citation type="submission" date="2024-01" db="EMBL/GenBank/DDBJ databases">
        <title>The complete chloroplast genome sequence of Lithospermum erythrorhizon: insights into the phylogenetic relationship among Boraginaceae species and the maternal lineages of purple gromwells.</title>
        <authorList>
            <person name="Okada T."/>
            <person name="Watanabe K."/>
        </authorList>
    </citation>
    <scope>NUCLEOTIDE SEQUENCE [LARGE SCALE GENOMIC DNA]</scope>
</reference>
<sequence length="909" mass="102485">MNSLHEVHASENEGSDCTDESLRKEVTELGNHFKIQSEGLSAPSNNPVEIKVSDSVPEKNGSYYDLPATKLSELMKLSSLQTASTHSLLNVVRTILDENIEKTNADIPMRVASLLKFTMQEIEQRVCKQSENMRKQSSLNRSREERYQLKIRALETLTVGTTEENKIIMNQLQQMKTKKARLEEEKTLEHQEALRLLREKENYEMQISSMEQELGLTKKTYEDNVVQLKSRNQETIAELERKIMELECLLADSMKKVKELEDFSESKYMRLKKKELGYKHFMDSHIDSIQDLRRASESIKQDMLNTKRLYVEELFHFEFELKGLVDAAQNYHVVLDENRRLYNEVQDLKGNIRVYCRIRPFLPGQSKKQTTIDYIGENGELVVANPLKQGKDTHRMFKFNKVFGPATTQEDVFRDTQPLIRSVLDGYNVCIFAYGQTGSGKTYTMTGPSLSSVENWGVNYRALNDLFNISQSRKSSIAYEVGVQMVEVYNEQVPVPDASMYEVKSTADVLELMNIGLMNRAIGATALNERSSRSHSVLTVHVRGTDLETNVVLHGNLHLVDLAGSERVDRSEATGDRLREAQHINKSLSALGDVIFALAQKSPHVPYRNSKLTQLLQSSLGGQAKTLMFVQLNPDVESYSETVSTLKFAERVSGVELGAARSNKEGRGVRELTEQVAFLKDAISQKDEEIRQLRQLKTNLNGEKRISDLTRNGPPSSPRRHSLGAARQLRRTSSEQSSSIVDVDNTSDYGDKHSEAGSQQSRDELKHHKELYRLSQLAVIDVDRNVSKEIESRFPVADQSVNLNDDMDPLRFEDGDDDERLSDISDSVLSLGTETDGSNSIAEHTMFPETPKPPPESSEKHSVSSKLPRPSRKPLLTGSSLPALKKSSSRVSSSKKTNIGNSSAVRSGK</sequence>
<dbReference type="InterPro" id="IPR036961">
    <property type="entry name" value="Kinesin_motor_dom_sf"/>
</dbReference>